<dbReference type="AlphaFoldDB" id="A0AAV4YCW8"/>
<comment type="caution">
    <text evidence="1">The sequence shown here is derived from an EMBL/GenBank/DDBJ whole genome shotgun (WGS) entry which is preliminary data.</text>
</comment>
<evidence type="ECO:0000313" key="2">
    <source>
        <dbReference type="Proteomes" id="UP001054945"/>
    </source>
</evidence>
<proteinExistence type="predicted"/>
<dbReference type="EMBL" id="BPLR01019028">
    <property type="protein sequence ID" value="GIZ04059.1"/>
    <property type="molecule type" value="Genomic_DNA"/>
</dbReference>
<protein>
    <submittedName>
        <fullName evidence="1">Uncharacterized protein</fullName>
    </submittedName>
</protein>
<accession>A0AAV4YCW8</accession>
<gene>
    <name evidence="1" type="ORF">CEXT_559801</name>
</gene>
<dbReference type="Proteomes" id="UP001054945">
    <property type="component" value="Unassembled WGS sequence"/>
</dbReference>
<reference evidence="1 2" key="1">
    <citation type="submission" date="2021-06" db="EMBL/GenBank/DDBJ databases">
        <title>Caerostris extrusa draft genome.</title>
        <authorList>
            <person name="Kono N."/>
            <person name="Arakawa K."/>
        </authorList>
    </citation>
    <scope>NUCLEOTIDE SEQUENCE [LARGE SCALE GENOMIC DNA]</scope>
</reference>
<evidence type="ECO:0000313" key="1">
    <source>
        <dbReference type="EMBL" id="GIZ04059.1"/>
    </source>
</evidence>
<sequence>MRARERVVGREMTPGSGRLRPMSLSACMYRERHANALGRLLYPREQAGEWNIPRKYRRCICRVEIHFLYRESILALLQFINNRLQLLNRGS</sequence>
<organism evidence="1 2">
    <name type="scientific">Caerostris extrusa</name>
    <name type="common">Bark spider</name>
    <name type="synonym">Caerostris bankana</name>
    <dbReference type="NCBI Taxonomy" id="172846"/>
    <lineage>
        <taxon>Eukaryota</taxon>
        <taxon>Metazoa</taxon>
        <taxon>Ecdysozoa</taxon>
        <taxon>Arthropoda</taxon>
        <taxon>Chelicerata</taxon>
        <taxon>Arachnida</taxon>
        <taxon>Araneae</taxon>
        <taxon>Araneomorphae</taxon>
        <taxon>Entelegynae</taxon>
        <taxon>Araneoidea</taxon>
        <taxon>Araneidae</taxon>
        <taxon>Caerostris</taxon>
    </lineage>
</organism>
<keyword evidence="2" id="KW-1185">Reference proteome</keyword>
<name>A0AAV4YCW8_CAEEX</name>